<gene>
    <name evidence="1" type="ORF">LCGC14_1506000</name>
</gene>
<proteinExistence type="predicted"/>
<name>A0A0F9J344_9ZZZZ</name>
<sequence>MSEIKIKLSEYITKERFEEIQKELWEWFGNIRKEDITINKTYEVMVKIESLHGTFYDAEINDLGNVICPHCRCYLIVRNPTGDPDYFNFTCSCCERDFRTENKADKDFKVL</sequence>
<evidence type="ECO:0000313" key="1">
    <source>
        <dbReference type="EMBL" id="KKM63978.1"/>
    </source>
</evidence>
<comment type="caution">
    <text evidence="1">The sequence shown here is derived from an EMBL/GenBank/DDBJ whole genome shotgun (WGS) entry which is preliminary data.</text>
</comment>
<accession>A0A0F9J344</accession>
<dbReference type="EMBL" id="LAZR01010990">
    <property type="protein sequence ID" value="KKM63978.1"/>
    <property type="molecule type" value="Genomic_DNA"/>
</dbReference>
<protein>
    <submittedName>
        <fullName evidence="1">Uncharacterized protein</fullName>
    </submittedName>
</protein>
<organism evidence="1">
    <name type="scientific">marine sediment metagenome</name>
    <dbReference type="NCBI Taxonomy" id="412755"/>
    <lineage>
        <taxon>unclassified sequences</taxon>
        <taxon>metagenomes</taxon>
        <taxon>ecological metagenomes</taxon>
    </lineage>
</organism>
<dbReference type="AlphaFoldDB" id="A0A0F9J344"/>
<reference evidence="1" key="1">
    <citation type="journal article" date="2015" name="Nature">
        <title>Complex archaea that bridge the gap between prokaryotes and eukaryotes.</title>
        <authorList>
            <person name="Spang A."/>
            <person name="Saw J.H."/>
            <person name="Jorgensen S.L."/>
            <person name="Zaremba-Niedzwiedzka K."/>
            <person name="Martijn J."/>
            <person name="Lind A.E."/>
            <person name="van Eijk R."/>
            <person name="Schleper C."/>
            <person name="Guy L."/>
            <person name="Ettema T.J."/>
        </authorList>
    </citation>
    <scope>NUCLEOTIDE SEQUENCE</scope>
</reference>